<dbReference type="GO" id="GO:0009982">
    <property type="term" value="F:pseudouridine synthase activity"/>
    <property type="evidence" value="ECO:0007669"/>
    <property type="project" value="InterPro"/>
</dbReference>
<evidence type="ECO:0000256" key="4">
    <source>
        <dbReference type="RuleBase" id="RU362028"/>
    </source>
</evidence>
<organism evidence="6 7">
    <name type="scientific">Paenibacillus athensensis</name>
    <dbReference type="NCBI Taxonomy" id="1967502"/>
    <lineage>
        <taxon>Bacteria</taxon>
        <taxon>Bacillati</taxon>
        <taxon>Bacillota</taxon>
        <taxon>Bacilli</taxon>
        <taxon>Bacillales</taxon>
        <taxon>Paenibacillaceae</taxon>
        <taxon>Paenibacillus</taxon>
    </lineage>
</organism>
<evidence type="ECO:0000256" key="1">
    <source>
        <dbReference type="ARBA" id="ARBA00000073"/>
    </source>
</evidence>
<dbReference type="Proteomes" id="UP000298246">
    <property type="component" value="Unassembled WGS sequence"/>
</dbReference>
<dbReference type="RefSeq" id="WP_134755738.1">
    <property type="nucleotide sequence ID" value="NZ_MYFO02000002.1"/>
</dbReference>
<dbReference type="EMBL" id="MYFO01000031">
    <property type="protein sequence ID" value="TFE84820.1"/>
    <property type="molecule type" value="Genomic_DNA"/>
</dbReference>
<evidence type="ECO:0000256" key="2">
    <source>
        <dbReference type="ARBA" id="ARBA00010876"/>
    </source>
</evidence>
<evidence type="ECO:0000313" key="7">
    <source>
        <dbReference type="Proteomes" id="UP000298246"/>
    </source>
</evidence>
<feature type="domain" description="Pseudouridine synthase RsuA/RluA-like" evidence="5">
    <location>
        <begin position="90"/>
        <end position="239"/>
    </location>
</feature>
<name>A0A4Y8PVQ4_9BACL</name>
<comment type="catalytic activity">
    <reaction evidence="1 4">
        <text>a uridine in RNA = a pseudouridine in RNA</text>
        <dbReference type="Rhea" id="RHEA:48348"/>
        <dbReference type="Rhea" id="RHEA-COMP:12068"/>
        <dbReference type="Rhea" id="RHEA-COMP:12069"/>
        <dbReference type="ChEBI" id="CHEBI:65314"/>
        <dbReference type="ChEBI" id="CHEBI:65315"/>
    </reaction>
</comment>
<dbReference type="OrthoDB" id="9773999at2"/>
<reference evidence="6 7" key="1">
    <citation type="submission" date="2017-03" db="EMBL/GenBank/DDBJ databases">
        <title>Isolation of Levoglucosan Utilizing Bacteria.</title>
        <authorList>
            <person name="Arya A.S."/>
        </authorList>
    </citation>
    <scope>NUCLEOTIDE SEQUENCE [LARGE SCALE GENOMIC DNA]</scope>
    <source>
        <strain evidence="6 7">MEC069</strain>
    </source>
</reference>
<dbReference type="Gene3D" id="3.30.2350.10">
    <property type="entry name" value="Pseudouridine synthase"/>
    <property type="match status" value="1"/>
</dbReference>
<dbReference type="InterPro" id="IPR006145">
    <property type="entry name" value="PsdUridine_synth_RsuA/RluA"/>
</dbReference>
<accession>A0A4Y8PVQ4</accession>
<dbReference type="GO" id="GO:0003723">
    <property type="term" value="F:RNA binding"/>
    <property type="evidence" value="ECO:0007669"/>
    <property type="project" value="InterPro"/>
</dbReference>
<comment type="function">
    <text evidence="4">Responsible for synthesis of pseudouridine from uracil.</text>
</comment>
<feature type="active site" evidence="3">
    <location>
        <position position="135"/>
    </location>
</feature>
<gene>
    <name evidence="6" type="ORF">B5M42_19130</name>
</gene>
<dbReference type="AlphaFoldDB" id="A0A4Y8PVQ4"/>
<comment type="similarity">
    <text evidence="2 4">Belongs to the pseudouridine synthase RluA family.</text>
</comment>
<protein>
    <recommendedName>
        <fullName evidence="4">Pseudouridine synthase</fullName>
        <ecNumber evidence="4">5.4.99.-</ecNumber>
    </recommendedName>
</protein>
<evidence type="ECO:0000259" key="5">
    <source>
        <dbReference type="Pfam" id="PF00849"/>
    </source>
</evidence>
<keyword evidence="7" id="KW-1185">Reference proteome</keyword>
<evidence type="ECO:0000313" key="6">
    <source>
        <dbReference type="EMBL" id="TFE84820.1"/>
    </source>
</evidence>
<comment type="caution">
    <text evidence="6">The sequence shown here is derived from an EMBL/GenBank/DDBJ whole genome shotgun (WGS) entry which is preliminary data.</text>
</comment>
<proteinExistence type="inferred from homology"/>
<dbReference type="InterPro" id="IPR050188">
    <property type="entry name" value="RluA_PseudoU_synthase"/>
</dbReference>
<dbReference type="EC" id="5.4.99.-" evidence="4"/>
<dbReference type="GO" id="GO:0140098">
    <property type="term" value="F:catalytic activity, acting on RNA"/>
    <property type="evidence" value="ECO:0007669"/>
    <property type="project" value="UniProtKB-ARBA"/>
</dbReference>
<dbReference type="GO" id="GO:0000455">
    <property type="term" value="P:enzyme-directed rRNA pseudouridine synthesis"/>
    <property type="evidence" value="ECO:0007669"/>
    <property type="project" value="TreeGrafter"/>
</dbReference>
<dbReference type="InterPro" id="IPR006225">
    <property type="entry name" value="PsdUridine_synth_RluC/D"/>
</dbReference>
<evidence type="ECO:0000256" key="3">
    <source>
        <dbReference type="PIRSR" id="PIRSR606225-1"/>
    </source>
</evidence>
<dbReference type="PANTHER" id="PTHR21600:SF71">
    <property type="entry name" value="PSEUDOURIDINE SYNTHASE"/>
    <property type="match status" value="1"/>
</dbReference>
<dbReference type="NCBIfam" id="TIGR00005">
    <property type="entry name" value="rluA_subfam"/>
    <property type="match status" value="1"/>
</dbReference>
<sequence>MSGWTRKGDWLELPLPHPDWQPQAPQAAVELARLLPVPDKLYRRLASSGGVRTSGGKLHLRLFAAEEPQFEPEYDAGSELDILYEDAFCLVVNKPADMSVHPAERNQRGTLAGAVAWHYAATGQACAVRHIHRLDKDTTGAVLYAKNEWAHALLGEAMERKQIDRRYCAVVAGAPAARQGTVREPIGRDRHHAGKRRVSHGGDAAVTHYKVREQLRDAAWIELRLETGRTHQIRVHMSHLGHPLIGDALYGGAAWFPRQALHGERLLFAHPVDQTPVDVHAPLPGDLRGLLDKLRA</sequence>
<dbReference type="InterPro" id="IPR020103">
    <property type="entry name" value="PsdUridine_synth_cat_dom_sf"/>
</dbReference>
<dbReference type="PANTHER" id="PTHR21600">
    <property type="entry name" value="MITOCHONDRIAL RNA PSEUDOURIDINE SYNTHASE"/>
    <property type="match status" value="1"/>
</dbReference>
<keyword evidence="4" id="KW-0413">Isomerase</keyword>
<dbReference type="Pfam" id="PF00849">
    <property type="entry name" value="PseudoU_synth_2"/>
    <property type="match status" value="1"/>
</dbReference>
<dbReference type="CDD" id="cd02869">
    <property type="entry name" value="PseudoU_synth_RluA_like"/>
    <property type="match status" value="1"/>
</dbReference>
<dbReference type="SUPFAM" id="SSF55120">
    <property type="entry name" value="Pseudouridine synthase"/>
    <property type="match status" value="1"/>
</dbReference>